<protein>
    <submittedName>
        <fullName evidence="2">Uncharacterized protein</fullName>
    </submittedName>
</protein>
<proteinExistence type="predicted"/>
<sequence length="121" mass="13457">MTQPRPSTNLRNPLVGMQVDDLGATYIGKLERRLIMLELTNIRLRARLEAATGEAWDSENFPDMSADQIQEEIAESLVRGLGISKMDALKRVRENYATANPSTRKSPIEPIEDIAPVPPQG</sequence>
<evidence type="ECO:0000313" key="3">
    <source>
        <dbReference type="Proteomes" id="UP000000621"/>
    </source>
</evidence>
<dbReference type="RefSeq" id="YP_002003399.1">
    <property type="nucleotide sequence ID" value="NC_011039.1"/>
</dbReference>
<dbReference type="OrthoDB" id="34534at10239"/>
<accession>B3VM68</accession>
<reference evidence="2 3" key="1">
    <citation type="submission" date="2008-05" db="EMBL/GenBank/DDBJ databases">
        <authorList>
            <person name="Weber R.J."/>
            <person name="Jacobs-Sera D."/>
            <person name="Houtz J."/>
            <person name="Hendrix R.W."/>
            <person name="Hatfull G.H."/>
        </authorList>
    </citation>
    <scope>NUCLEOTIDE SEQUENCE [LARGE SCALE GENOMIC DNA]</scope>
</reference>
<evidence type="ECO:0000313" key="2">
    <source>
        <dbReference type="EMBL" id="ACF05138.1"/>
    </source>
</evidence>
<dbReference type="Proteomes" id="UP000000621">
    <property type="component" value="Segment"/>
</dbReference>
<evidence type="ECO:0000256" key="1">
    <source>
        <dbReference type="SAM" id="MobiDB-lite"/>
    </source>
</evidence>
<keyword evidence="3" id="KW-1185">Reference proteome</keyword>
<dbReference type="EMBL" id="EU770222">
    <property type="protein sequence ID" value="ACF05138.1"/>
    <property type="molecule type" value="Genomic_DNA"/>
</dbReference>
<dbReference type="KEGG" id="vg:6450050"/>
<organism evidence="2 3">
    <name type="scientific">Mycobacterium phage Predator</name>
    <dbReference type="NCBI Taxonomy" id="543153"/>
    <lineage>
        <taxon>Viruses</taxon>
        <taxon>Duplodnaviria</taxon>
        <taxon>Heunggongvirae</taxon>
        <taxon>Uroviricota</taxon>
        <taxon>Caudoviricetes</taxon>
        <taxon>Predatorvirus</taxon>
        <taxon>Predatorvirus predator</taxon>
    </lineage>
</organism>
<feature type="region of interest" description="Disordered" evidence="1">
    <location>
        <begin position="96"/>
        <end position="121"/>
    </location>
</feature>
<name>B3VM68_9CAUD</name>
<gene>
    <name evidence="2" type="ORF">PREDATOR_41</name>
</gene>